<comment type="caution">
    <text evidence="5">The sequence shown here is derived from an EMBL/GenBank/DDBJ whole genome shotgun (WGS) entry which is preliminary data.</text>
</comment>
<dbReference type="SUPFAM" id="SSF53254">
    <property type="entry name" value="Phosphoglycerate mutase-like"/>
    <property type="match status" value="1"/>
</dbReference>
<feature type="active site" description="Tele-phosphohistidine intermediate" evidence="1">
    <location>
        <position position="175"/>
    </location>
</feature>
<dbReference type="NCBIfam" id="NF005567">
    <property type="entry name" value="PRK07238.1"/>
    <property type="match status" value="1"/>
</dbReference>
<keyword evidence="6" id="KW-1185">Reference proteome</keyword>
<feature type="binding site" evidence="3">
    <location>
        <position position="222"/>
    </location>
    <ligand>
        <name>substrate</name>
    </ligand>
</feature>
<feature type="active site" description="Proton donor/acceptor" evidence="2">
    <location>
        <position position="246"/>
    </location>
</feature>
<dbReference type="InterPro" id="IPR013078">
    <property type="entry name" value="His_Pase_superF_clade-1"/>
</dbReference>
<proteinExistence type="predicted"/>
<dbReference type="InterPro" id="IPR029033">
    <property type="entry name" value="His_PPase_superfam"/>
</dbReference>
<protein>
    <submittedName>
        <fullName evidence="5">Bifunctional RNase H/acid phosphatase</fullName>
    </submittedName>
</protein>
<dbReference type="InterPro" id="IPR012337">
    <property type="entry name" value="RNaseH-like_sf"/>
</dbReference>
<dbReference type="Pfam" id="PF13456">
    <property type="entry name" value="RVT_3"/>
    <property type="match status" value="1"/>
</dbReference>
<evidence type="ECO:0000256" key="3">
    <source>
        <dbReference type="PIRSR" id="PIRSR613078-2"/>
    </source>
</evidence>
<dbReference type="GO" id="GO:0016791">
    <property type="term" value="F:phosphatase activity"/>
    <property type="evidence" value="ECO:0007669"/>
    <property type="project" value="TreeGrafter"/>
</dbReference>
<dbReference type="CDD" id="cd09279">
    <property type="entry name" value="RNase_HI_like"/>
    <property type="match status" value="1"/>
</dbReference>
<dbReference type="PROSITE" id="PS50879">
    <property type="entry name" value="RNASE_H_1"/>
    <property type="match status" value="1"/>
</dbReference>
<evidence type="ECO:0000256" key="1">
    <source>
        <dbReference type="PIRSR" id="PIRSR036922-1"/>
    </source>
</evidence>
<dbReference type="Gene3D" id="3.30.420.10">
    <property type="entry name" value="Ribonuclease H-like superfamily/Ribonuclease H"/>
    <property type="match status" value="1"/>
</dbReference>
<dbReference type="Gene3D" id="3.40.50.1240">
    <property type="entry name" value="Phosphoglycerate mutase-like"/>
    <property type="match status" value="1"/>
</dbReference>
<dbReference type="OrthoDB" id="5296884at2"/>
<dbReference type="PANTHER" id="PTHR48100:SF62">
    <property type="entry name" value="GLUCOSYL-3-PHOSPHOGLYCERATE PHOSPHATASE"/>
    <property type="match status" value="1"/>
</dbReference>
<evidence type="ECO:0000313" key="6">
    <source>
        <dbReference type="Proteomes" id="UP000261811"/>
    </source>
</evidence>
<gene>
    <name evidence="5" type="ORF">DZF91_14185</name>
</gene>
<evidence type="ECO:0000259" key="4">
    <source>
        <dbReference type="PROSITE" id="PS50879"/>
    </source>
</evidence>
<dbReference type="InterPro" id="IPR002156">
    <property type="entry name" value="RNaseH_domain"/>
</dbReference>
<dbReference type="InterPro" id="IPR036397">
    <property type="entry name" value="RNaseH_sf"/>
</dbReference>
<evidence type="ECO:0000256" key="2">
    <source>
        <dbReference type="PIRSR" id="PIRSR613078-1"/>
    </source>
</evidence>
<dbReference type="PIRSF" id="PIRSF036922">
    <property type="entry name" value="RNaseH_PGAM"/>
    <property type="match status" value="1"/>
</dbReference>
<name>A0A372JM28_9ACTN</name>
<feature type="domain" description="RNase H type-1" evidence="4">
    <location>
        <begin position="3"/>
        <end position="144"/>
    </location>
</feature>
<dbReference type="PANTHER" id="PTHR48100">
    <property type="entry name" value="BROAD-SPECIFICITY PHOSPHATASE YOR283W-RELATED"/>
    <property type="match status" value="1"/>
</dbReference>
<dbReference type="AlphaFoldDB" id="A0A372JM28"/>
<reference evidence="5 6" key="1">
    <citation type="submission" date="2018-08" db="EMBL/GenBank/DDBJ databases">
        <title>Actinomadura jelena sp. nov., a novel Actinomycete isolated from soil in Chad.</title>
        <authorList>
            <person name="Shi L."/>
        </authorList>
    </citation>
    <scope>NUCLEOTIDE SEQUENCE [LARGE SCALE GENOMIC DNA]</scope>
    <source>
        <strain evidence="5 6">NEAU-G17</strain>
    </source>
</reference>
<sequence>MTVGRRLVVEADGGSRGNPGPAGYGALVKDAVTGEVLAETAEAIGLATNNVAEYRGLIAGLTAAAEIASDARVAVRMDSKLVVEQMSGRWKIKHPDMRPLAERARQIASGLGAVSYEWIPRERNGHADRLANEAMDAAARGEEWRLRVEEEPAPAPTRVWSAATTTPTRTLLLRHGETPLSAEKRFAGSSDVPLTEEGLAQARAAARALPDIGAIVTSPLDRCRATAAEAAAVTGLEVRVEDGFRETDFGEWEGLTFREASERDPAALSAWLADPSAAPPGGESFEAVARRVRTALDKLKVRYRHQHVLVVSHVTPIKLLVADALGAPLSSLYRMRLDTASLTRIDWYDDGPASLHAFNDVHHLDA</sequence>
<feature type="active site" description="Proton donor/acceptor; for phosphatase activity" evidence="1">
    <location>
        <position position="246"/>
    </location>
</feature>
<dbReference type="InterPro" id="IPR014636">
    <property type="entry name" value="RNaseH/PGlycerate_mutase"/>
</dbReference>
<dbReference type="GO" id="GO:0003676">
    <property type="term" value="F:nucleic acid binding"/>
    <property type="evidence" value="ECO:0007669"/>
    <property type="project" value="InterPro"/>
</dbReference>
<dbReference type="SMART" id="SM00855">
    <property type="entry name" value="PGAM"/>
    <property type="match status" value="1"/>
</dbReference>
<accession>A0A372JM28</accession>
<dbReference type="CDD" id="cd07067">
    <property type="entry name" value="HP_PGM_like"/>
    <property type="match status" value="1"/>
</dbReference>
<evidence type="ECO:0000313" key="5">
    <source>
        <dbReference type="EMBL" id="RFU40999.1"/>
    </source>
</evidence>
<dbReference type="Proteomes" id="UP000261811">
    <property type="component" value="Unassembled WGS sequence"/>
</dbReference>
<organism evidence="5 6">
    <name type="scientific">Actinomadura logoneensis</name>
    <dbReference type="NCBI Taxonomy" id="2293572"/>
    <lineage>
        <taxon>Bacteria</taxon>
        <taxon>Bacillati</taxon>
        <taxon>Actinomycetota</taxon>
        <taxon>Actinomycetes</taxon>
        <taxon>Streptosporangiales</taxon>
        <taxon>Thermomonosporaceae</taxon>
        <taxon>Actinomadura</taxon>
    </lineage>
</organism>
<dbReference type="GO" id="GO:0005737">
    <property type="term" value="C:cytoplasm"/>
    <property type="evidence" value="ECO:0007669"/>
    <property type="project" value="TreeGrafter"/>
</dbReference>
<dbReference type="SUPFAM" id="SSF53098">
    <property type="entry name" value="Ribonuclease H-like"/>
    <property type="match status" value="1"/>
</dbReference>
<dbReference type="Pfam" id="PF00300">
    <property type="entry name" value="His_Phos_1"/>
    <property type="match status" value="1"/>
</dbReference>
<dbReference type="EMBL" id="QURH01000242">
    <property type="protein sequence ID" value="RFU40999.1"/>
    <property type="molecule type" value="Genomic_DNA"/>
</dbReference>
<dbReference type="InterPro" id="IPR050275">
    <property type="entry name" value="PGM_Phosphatase"/>
</dbReference>
<dbReference type="GO" id="GO:0004523">
    <property type="term" value="F:RNA-DNA hybrid ribonuclease activity"/>
    <property type="evidence" value="ECO:0007669"/>
    <property type="project" value="InterPro"/>
</dbReference>
<dbReference type="RefSeq" id="WP_117357941.1">
    <property type="nucleotide sequence ID" value="NZ_QURH01000242.1"/>
</dbReference>